<accession>A0A8S0RSJ1</accession>
<name>A0A8S0RSJ1_OLEEU</name>
<dbReference type="Proteomes" id="UP000594638">
    <property type="component" value="Unassembled WGS sequence"/>
</dbReference>
<reference evidence="1 2" key="1">
    <citation type="submission" date="2019-12" db="EMBL/GenBank/DDBJ databases">
        <authorList>
            <person name="Alioto T."/>
            <person name="Alioto T."/>
            <person name="Gomez Garrido J."/>
        </authorList>
    </citation>
    <scope>NUCLEOTIDE SEQUENCE [LARGE SCALE GENOMIC DNA]</scope>
</reference>
<dbReference type="Gramene" id="OE9A098599T1">
    <property type="protein sequence ID" value="OE9A098599C1"/>
    <property type="gene ID" value="OE9A098599"/>
</dbReference>
<evidence type="ECO:0000313" key="2">
    <source>
        <dbReference type="Proteomes" id="UP000594638"/>
    </source>
</evidence>
<organism evidence="1 2">
    <name type="scientific">Olea europaea subsp. europaea</name>
    <dbReference type="NCBI Taxonomy" id="158383"/>
    <lineage>
        <taxon>Eukaryota</taxon>
        <taxon>Viridiplantae</taxon>
        <taxon>Streptophyta</taxon>
        <taxon>Embryophyta</taxon>
        <taxon>Tracheophyta</taxon>
        <taxon>Spermatophyta</taxon>
        <taxon>Magnoliopsida</taxon>
        <taxon>eudicotyledons</taxon>
        <taxon>Gunneridae</taxon>
        <taxon>Pentapetalae</taxon>
        <taxon>asterids</taxon>
        <taxon>lamiids</taxon>
        <taxon>Lamiales</taxon>
        <taxon>Oleaceae</taxon>
        <taxon>Oleeae</taxon>
        <taxon>Olea</taxon>
    </lineage>
</organism>
<proteinExistence type="predicted"/>
<protein>
    <submittedName>
        <fullName evidence="1">Uncharacterized protein</fullName>
    </submittedName>
</protein>
<dbReference type="OrthoDB" id="911815at2759"/>
<comment type="caution">
    <text evidence="1">The sequence shown here is derived from an EMBL/GenBank/DDBJ whole genome shotgun (WGS) entry which is preliminary data.</text>
</comment>
<sequence length="76" mass="8957">MQKLPEADQFLPNIKVLMLLVSQLIDDPMPTLGELRRLTVLKLLANSYNKKKIVCPRKAFTKLRVLKLWMFKFLKE</sequence>
<dbReference type="EMBL" id="CACTIH010003696">
    <property type="protein sequence ID" value="CAA2982434.1"/>
    <property type="molecule type" value="Genomic_DNA"/>
</dbReference>
<dbReference type="AlphaFoldDB" id="A0A8S0RSJ1"/>
<gene>
    <name evidence="1" type="ORF">OLEA9_A098599</name>
</gene>
<keyword evidence="2" id="KW-1185">Reference proteome</keyword>
<evidence type="ECO:0000313" key="1">
    <source>
        <dbReference type="EMBL" id="CAA2982434.1"/>
    </source>
</evidence>